<evidence type="ECO:0000313" key="2">
    <source>
        <dbReference type="Proteomes" id="UP001271007"/>
    </source>
</evidence>
<dbReference type="AlphaFoldDB" id="A0AAJ0D7F6"/>
<sequence length="82" mass="9141">MDGNIRILENITSTTVVALGTTTSFAQIILNQMGNGSSYEAPLHNCDADNVLPDQYIVYFVENYTMEQHKSTSKPLARRCKT</sequence>
<organism evidence="1 2">
    <name type="scientific">Extremus antarcticus</name>
    <dbReference type="NCBI Taxonomy" id="702011"/>
    <lineage>
        <taxon>Eukaryota</taxon>
        <taxon>Fungi</taxon>
        <taxon>Dikarya</taxon>
        <taxon>Ascomycota</taxon>
        <taxon>Pezizomycotina</taxon>
        <taxon>Dothideomycetes</taxon>
        <taxon>Dothideomycetidae</taxon>
        <taxon>Mycosphaerellales</taxon>
        <taxon>Extremaceae</taxon>
        <taxon>Extremus</taxon>
    </lineage>
</organism>
<name>A0AAJ0D7F6_9PEZI</name>
<gene>
    <name evidence="1" type="ORF">LTR09_010369</name>
</gene>
<accession>A0AAJ0D7F6</accession>
<reference evidence="1" key="1">
    <citation type="submission" date="2023-04" db="EMBL/GenBank/DDBJ databases">
        <title>Black Yeasts Isolated from many extreme environments.</title>
        <authorList>
            <person name="Coleine C."/>
            <person name="Stajich J.E."/>
            <person name="Selbmann L."/>
        </authorList>
    </citation>
    <scope>NUCLEOTIDE SEQUENCE</scope>
    <source>
        <strain evidence="1">CCFEE 5312</strain>
    </source>
</reference>
<keyword evidence="2" id="KW-1185">Reference proteome</keyword>
<proteinExistence type="predicted"/>
<protein>
    <submittedName>
        <fullName evidence="1">Uncharacterized protein</fullName>
    </submittedName>
</protein>
<evidence type="ECO:0000313" key="1">
    <source>
        <dbReference type="EMBL" id="KAK3048208.1"/>
    </source>
</evidence>
<dbReference type="Proteomes" id="UP001271007">
    <property type="component" value="Unassembled WGS sequence"/>
</dbReference>
<comment type="caution">
    <text evidence="1">The sequence shown here is derived from an EMBL/GenBank/DDBJ whole genome shotgun (WGS) entry which is preliminary data.</text>
</comment>
<dbReference type="EMBL" id="JAWDJX010000051">
    <property type="protein sequence ID" value="KAK3048208.1"/>
    <property type="molecule type" value="Genomic_DNA"/>
</dbReference>